<dbReference type="InterPro" id="IPR043136">
    <property type="entry name" value="B30.2/SPRY_sf"/>
</dbReference>
<gene>
    <name evidence="3" type="primary">LOC101688782</name>
</gene>
<dbReference type="Pfam" id="PF00622">
    <property type="entry name" value="SPRY"/>
    <property type="match status" value="1"/>
</dbReference>
<dbReference type="InterPro" id="IPR003879">
    <property type="entry name" value="Butyrophylin_SPRY"/>
</dbReference>
<dbReference type="PROSITE" id="PS50188">
    <property type="entry name" value="B302_SPRY"/>
    <property type="match status" value="1"/>
</dbReference>
<keyword evidence="2" id="KW-1185">Reference proteome</keyword>
<dbReference type="InterPro" id="IPR050143">
    <property type="entry name" value="TRIM/RBCC"/>
</dbReference>
<sequence length="141" mass="15736">MSQQRVFPFSPEGGKTVCRLAEGEVPGLVSLDPESAHECLAVSDDKTSVTFKDSSKETANGNGVYSILGHEGIISGCSYWELEIRNAERSEWALGVCRRDVERKGWHQEGPEKEFWVVGMYEKHSVPSLLMENTLCQFPRG</sequence>
<dbReference type="GeneID" id="101688782"/>
<reference evidence="3" key="1">
    <citation type="submission" date="2025-08" db="UniProtKB">
        <authorList>
            <consortium name="RefSeq"/>
        </authorList>
    </citation>
    <scope>IDENTIFICATION</scope>
    <source>
        <tissue evidence="3">Brain</tissue>
    </source>
</reference>
<dbReference type="SUPFAM" id="SSF49899">
    <property type="entry name" value="Concanavalin A-like lectins/glucanases"/>
    <property type="match status" value="1"/>
</dbReference>
<dbReference type="InterPro" id="IPR013320">
    <property type="entry name" value="ConA-like_dom_sf"/>
</dbReference>
<dbReference type="Gene3D" id="2.60.120.920">
    <property type="match status" value="1"/>
</dbReference>
<proteinExistence type="predicted"/>
<dbReference type="PRINTS" id="PR01407">
    <property type="entry name" value="BUTYPHLNCDUF"/>
</dbReference>
<accession>A0A8U0NNI8</accession>
<dbReference type="KEGG" id="mpuf:101688782"/>
<dbReference type="PANTHER" id="PTHR24103">
    <property type="entry name" value="E3 UBIQUITIN-PROTEIN LIGASE TRIM"/>
    <property type="match status" value="1"/>
</dbReference>
<evidence type="ECO:0000313" key="2">
    <source>
        <dbReference type="Proteomes" id="UP000000715"/>
    </source>
</evidence>
<dbReference type="OrthoDB" id="6105938at2759"/>
<dbReference type="Pfam" id="PF13765">
    <property type="entry name" value="PRY"/>
    <property type="match status" value="1"/>
</dbReference>
<dbReference type="AlphaFoldDB" id="A0A8U0NNI8"/>
<dbReference type="InterPro" id="IPR003877">
    <property type="entry name" value="SPRY_dom"/>
</dbReference>
<evidence type="ECO:0000259" key="1">
    <source>
        <dbReference type="PROSITE" id="PS50188"/>
    </source>
</evidence>
<dbReference type="InterPro" id="IPR006574">
    <property type="entry name" value="PRY"/>
</dbReference>
<dbReference type="InterPro" id="IPR001870">
    <property type="entry name" value="B30.2/SPRY"/>
</dbReference>
<name>A0A8U0NNI8_MUSPF</name>
<dbReference type="RefSeq" id="XP_012906340.2">
    <property type="nucleotide sequence ID" value="XM_013050886.2"/>
</dbReference>
<dbReference type="Proteomes" id="UP000000715">
    <property type="component" value="Unplaced"/>
</dbReference>
<feature type="domain" description="B30.2/SPRY" evidence="1">
    <location>
        <begin position="9"/>
        <end position="141"/>
    </location>
</feature>
<evidence type="ECO:0000313" key="3">
    <source>
        <dbReference type="RefSeq" id="XP_012906340.2"/>
    </source>
</evidence>
<protein>
    <submittedName>
        <fullName evidence="3">Butyrophilin subfamily 3 member A1-like isoform X1</fullName>
    </submittedName>
</protein>
<organism evidence="2 3">
    <name type="scientific">Mustela putorius furo</name>
    <name type="common">European domestic ferret</name>
    <name type="synonym">Mustela furo</name>
    <dbReference type="NCBI Taxonomy" id="9669"/>
    <lineage>
        <taxon>Eukaryota</taxon>
        <taxon>Metazoa</taxon>
        <taxon>Chordata</taxon>
        <taxon>Craniata</taxon>
        <taxon>Vertebrata</taxon>
        <taxon>Euteleostomi</taxon>
        <taxon>Mammalia</taxon>
        <taxon>Eutheria</taxon>
        <taxon>Laurasiatheria</taxon>
        <taxon>Carnivora</taxon>
        <taxon>Caniformia</taxon>
        <taxon>Musteloidea</taxon>
        <taxon>Mustelidae</taxon>
        <taxon>Mustelinae</taxon>
        <taxon>Mustela</taxon>
    </lineage>
</organism>